<protein>
    <submittedName>
        <fullName evidence="3">B-cell CLL/lymphoma 7 protein family member B</fullName>
    </submittedName>
    <submittedName>
        <fullName evidence="4">BAF chromatin remodeling complex subunit BCL7B a</fullName>
    </submittedName>
</protein>
<feature type="compositionally biased region" description="Basic and acidic residues" evidence="2">
    <location>
        <begin position="53"/>
        <end position="74"/>
    </location>
</feature>
<comment type="similarity">
    <text evidence="1">Belongs to the BCL7 family.</text>
</comment>
<dbReference type="GeneTree" id="ENSGT00390000002172"/>
<dbReference type="OMA" id="WVPVTDN"/>
<dbReference type="AlphaFoldDB" id="V9KKK8"/>
<feature type="compositionally biased region" description="Low complexity" evidence="2">
    <location>
        <begin position="113"/>
        <end position="129"/>
    </location>
</feature>
<reference evidence="4" key="4">
    <citation type="submission" date="2025-05" db="UniProtKB">
        <authorList>
            <consortium name="Ensembl"/>
        </authorList>
    </citation>
    <scope>IDENTIFICATION</scope>
</reference>
<accession>V9KKK8</accession>
<evidence type="ECO:0000256" key="1">
    <source>
        <dbReference type="ARBA" id="ARBA00010326"/>
    </source>
</evidence>
<dbReference type="PANTHER" id="PTHR12767">
    <property type="entry name" value="BCL7 RELATED"/>
    <property type="match status" value="1"/>
</dbReference>
<dbReference type="KEGG" id="cmk:103180510"/>
<dbReference type="GeneID" id="121851591"/>
<name>V9KKK8_CALMI</name>
<evidence type="ECO:0000313" key="5">
    <source>
        <dbReference type="Proteomes" id="UP000314986"/>
    </source>
</evidence>
<dbReference type="EMBL" id="JW866160">
    <property type="protein sequence ID" value="AFO98677.1"/>
    <property type="molecule type" value="mRNA"/>
</dbReference>
<keyword evidence="5" id="KW-1185">Reference proteome</keyword>
<evidence type="ECO:0000313" key="4">
    <source>
        <dbReference type="Ensembl" id="ENSCMIP00000026632.1"/>
    </source>
</evidence>
<dbReference type="InterPro" id="IPR006804">
    <property type="entry name" value="BCL7"/>
</dbReference>
<feature type="compositionally biased region" description="Polar residues" evidence="2">
    <location>
        <begin position="96"/>
        <end position="105"/>
    </location>
</feature>
<dbReference type="RefSeq" id="XP_042201532.1">
    <property type="nucleotide sequence ID" value="XM_042345598.1"/>
</dbReference>
<proteinExistence type="evidence at transcript level"/>
<dbReference type="Pfam" id="PF04714">
    <property type="entry name" value="BCL_N"/>
    <property type="match status" value="1"/>
</dbReference>
<evidence type="ECO:0000256" key="2">
    <source>
        <dbReference type="SAM" id="MobiDB-lite"/>
    </source>
</evidence>
<evidence type="ECO:0000313" key="3">
    <source>
        <dbReference type="EMBL" id="AFO98677.1"/>
    </source>
</evidence>
<dbReference type="PANTHER" id="PTHR12767:SF5">
    <property type="entry name" value="B-CELL CLL_LYMPHOMA 7 PROTEIN FAMILY MEMBER B"/>
    <property type="match status" value="1"/>
</dbReference>
<feature type="region of interest" description="Disordered" evidence="2">
    <location>
        <begin position="47"/>
        <end position="195"/>
    </location>
</feature>
<dbReference type="Ensembl" id="ENSCMIT00000027062.1">
    <property type="protein sequence ID" value="ENSCMIP00000026632.1"/>
    <property type="gene ID" value="ENSCMIG00000011648.1"/>
</dbReference>
<reference evidence="5" key="1">
    <citation type="journal article" date="2006" name="Science">
        <title>Ancient noncoding elements conserved in the human genome.</title>
        <authorList>
            <person name="Venkatesh B."/>
            <person name="Kirkness E.F."/>
            <person name="Loh Y.H."/>
            <person name="Halpern A.L."/>
            <person name="Lee A.P."/>
            <person name="Johnson J."/>
            <person name="Dandona N."/>
            <person name="Viswanathan L.D."/>
            <person name="Tay A."/>
            <person name="Venter J.C."/>
            <person name="Strausberg R.L."/>
            <person name="Brenner S."/>
        </authorList>
    </citation>
    <scope>NUCLEOTIDE SEQUENCE [LARGE SCALE GENOMIC DNA]</scope>
</reference>
<dbReference type="STRING" id="7868.ENSCMIP00000026632"/>
<dbReference type="OrthoDB" id="5989898at2759"/>
<sequence length="209" mass="22857">MSGRSVRAETRSRAKDDIKKVMAAIEKVRKWEKKWVTVGDTSLRIFKWVPVTDPKEDKSKSKNNLESKGTKGDKGFPQLPVSDNSSSPILLEMNDENSNQSSLSDAYQVKVDSSTSPSPSPEQSEPVSPAILSDFKADDSQPPMLGQESMEEPSLPSSEVGDDPPMLTKEEPVPQQPQVVEEDDECSGAPPLKRICTGQNSVVQPVTES</sequence>
<dbReference type="Proteomes" id="UP000314986">
    <property type="component" value="Unassembled WGS sequence"/>
</dbReference>
<reference evidence="3 5" key="3">
    <citation type="journal article" date="2014" name="Nature">
        <title>Elephant shark genome provides unique insights into gnathostome evolution.</title>
        <authorList>
            <consortium name="International Elephant Shark Genome Sequencing Consortium"/>
            <person name="Venkatesh B."/>
            <person name="Lee A.P."/>
            <person name="Ravi V."/>
            <person name="Maurya A.K."/>
            <person name="Lian M.M."/>
            <person name="Swann J.B."/>
            <person name="Ohta Y."/>
            <person name="Flajnik M.F."/>
            <person name="Sutoh Y."/>
            <person name="Kasahara M."/>
            <person name="Hoon S."/>
            <person name="Gangu V."/>
            <person name="Roy S.W."/>
            <person name="Irimia M."/>
            <person name="Korzh V."/>
            <person name="Kondrychyn I."/>
            <person name="Lim Z.W."/>
            <person name="Tay B.H."/>
            <person name="Tohari S."/>
            <person name="Kong K.W."/>
            <person name="Ho S."/>
            <person name="Lorente-Galdos B."/>
            <person name="Quilez J."/>
            <person name="Marques-Bonet T."/>
            <person name="Raney B.J."/>
            <person name="Ingham P.W."/>
            <person name="Tay A."/>
            <person name="Hillier L.W."/>
            <person name="Minx P."/>
            <person name="Boehm T."/>
            <person name="Wilson R.K."/>
            <person name="Brenner S."/>
            <person name="Warren W.C."/>
        </authorList>
    </citation>
    <scope>NUCLEOTIDE SEQUENCE</scope>
    <source>
        <tissue evidence="3">Testis</tissue>
    </source>
</reference>
<organism evidence="3">
    <name type="scientific">Callorhinchus milii</name>
    <name type="common">Ghost shark</name>
    <dbReference type="NCBI Taxonomy" id="7868"/>
    <lineage>
        <taxon>Eukaryota</taxon>
        <taxon>Metazoa</taxon>
        <taxon>Chordata</taxon>
        <taxon>Craniata</taxon>
        <taxon>Vertebrata</taxon>
        <taxon>Chondrichthyes</taxon>
        <taxon>Holocephali</taxon>
        <taxon>Chimaeriformes</taxon>
        <taxon>Callorhinchidae</taxon>
        <taxon>Callorhinchus</taxon>
    </lineage>
</organism>
<gene>
    <name evidence="4" type="primary">LOC121851591</name>
</gene>
<reference evidence="5" key="2">
    <citation type="journal article" date="2007" name="PLoS Biol.">
        <title>Survey sequencing and comparative analysis of the elephant shark (Callorhinchus milii) genome.</title>
        <authorList>
            <person name="Venkatesh B."/>
            <person name="Kirkness E.F."/>
            <person name="Loh Y.H."/>
            <person name="Halpern A.L."/>
            <person name="Lee A.P."/>
            <person name="Johnson J."/>
            <person name="Dandona N."/>
            <person name="Viswanathan L.D."/>
            <person name="Tay A."/>
            <person name="Venter J.C."/>
            <person name="Strausberg R.L."/>
            <person name="Brenner S."/>
        </authorList>
    </citation>
    <scope>NUCLEOTIDE SEQUENCE [LARGE SCALE GENOMIC DNA]</scope>
</reference>